<protein>
    <submittedName>
        <fullName evidence="1">Adenine methyltransferase</fullName>
    </submittedName>
</protein>
<accession>A0ABM7S813</accession>
<keyword evidence="2" id="KW-1185">Reference proteome</keyword>
<name>A0ABM7S813_9HELI</name>
<dbReference type="Proteomes" id="UP000826775">
    <property type="component" value="Chromosome"/>
</dbReference>
<dbReference type="Gene3D" id="3.40.50.150">
    <property type="entry name" value="Vaccinia Virus protein VP39"/>
    <property type="match status" value="1"/>
</dbReference>
<dbReference type="SUPFAM" id="SSF53335">
    <property type="entry name" value="S-adenosyl-L-methionine-dependent methyltransferases"/>
    <property type="match status" value="1"/>
</dbReference>
<proteinExistence type="predicted"/>
<dbReference type="GO" id="GO:0008168">
    <property type="term" value="F:methyltransferase activity"/>
    <property type="evidence" value="ECO:0007669"/>
    <property type="project" value="UniProtKB-KW"/>
</dbReference>
<dbReference type="PRINTS" id="PR00507">
    <property type="entry name" value="N12N6MTFRASE"/>
</dbReference>
<gene>
    <name evidence="1" type="ORF">NHP190003_00470</name>
</gene>
<dbReference type="GO" id="GO:0032259">
    <property type="term" value="P:methylation"/>
    <property type="evidence" value="ECO:0007669"/>
    <property type="project" value="UniProtKB-KW"/>
</dbReference>
<evidence type="ECO:0000313" key="1">
    <source>
        <dbReference type="EMBL" id="BCZ16765.1"/>
    </source>
</evidence>
<reference evidence="1 2" key="1">
    <citation type="submission" date="2021-07" db="EMBL/GenBank/DDBJ databases">
        <title>Novel Helicobacter sp. Isolated from a dog.</title>
        <authorList>
            <person name="Rimbara E."/>
            <person name="Suzuki M."/>
        </authorList>
    </citation>
    <scope>NUCLEOTIDE SEQUENCE [LARGE SCALE GENOMIC DNA]</scope>
    <source>
        <strain evidence="2">NHP19-003</strain>
    </source>
</reference>
<dbReference type="InterPro" id="IPR002052">
    <property type="entry name" value="DNA_methylase_N6_adenine_CS"/>
</dbReference>
<keyword evidence="1" id="KW-0489">Methyltransferase</keyword>
<dbReference type="InterPro" id="IPR029063">
    <property type="entry name" value="SAM-dependent_MTases_sf"/>
</dbReference>
<organism evidence="1 2">
    <name type="scientific">Helicobacter gastrocanis</name>
    <dbReference type="NCBI Taxonomy" id="2849641"/>
    <lineage>
        <taxon>Bacteria</taxon>
        <taxon>Pseudomonadati</taxon>
        <taxon>Campylobacterota</taxon>
        <taxon>Epsilonproteobacteria</taxon>
        <taxon>Campylobacterales</taxon>
        <taxon>Helicobacteraceae</taxon>
        <taxon>Helicobacter</taxon>
    </lineage>
</organism>
<keyword evidence="1" id="KW-0808">Transferase</keyword>
<dbReference type="EMBL" id="AP024814">
    <property type="protein sequence ID" value="BCZ16765.1"/>
    <property type="molecule type" value="Genomic_DNA"/>
</dbReference>
<dbReference type="RefSeq" id="WP_221279555.1">
    <property type="nucleotide sequence ID" value="NZ_AP024814.1"/>
</dbReference>
<sequence>MSHLSPLEKINLGSFYTPPFLVHKAFAMLTAHLQPKGYCLLDSACGAGAFLTQEGFKRVIGVDRDLTALKQAKINAPSAHLIHTNALRGCSRQILGLAKSDKLAIVGNPPYNDTTSQVRQSLKTAPIDTDPLLKARDLGLSFLRSYDLLKADFVCVLHPLSYLIKKTNFQALKGFRQNYRLKDACILSSKIFCPKSLAPFPIILALYARDKQGMDFSFIANFSFNTLEGKSFRLKDLEPITPHIDKYPNAKKVQEAQVFFYPLRDINALARSKTFMPTQKAHSVLVSPQKYSLYCYIDIFKTQIPHIPYYLRNCDIFFNFESFKALENDFIEASQNKQVSPKIKKYFRDLLGEHYVAN</sequence>
<evidence type="ECO:0000313" key="2">
    <source>
        <dbReference type="Proteomes" id="UP000826775"/>
    </source>
</evidence>
<dbReference type="PROSITE" id="PS00092">
    <property type="entry name" value="N6_MTASE"/>
    <property type="match status" value="1"/>
</dbReference>